<gene>
    <name evidence="1" type="ORF">TthHB5018_13840</name>
</gene>
<evidence type="ECO:0000313" key="1">
    <source>
        <dbReference type="EMBL" id="BCP66450.1"/>
    </source>
</evidence>
<dbReference type="GeneID" id="3169791"/>
<dbReference type="AlphaFoldDB" id="A0A7R7TEI7"/>
<reference evidence="2" key="1">
    <citation type="submission" date="2021-01" db="EMBL/GenBank/DDBJ databases">
        <title>Complete Genome Sequence of Thermus thermophilus Strain HB5018, Isolated from Mine Onsen Hot Spring.</title>
        <authorList>
            <person name="Miyazaki K."/>
            <person name="Moriya T."/>
            <person name="Nemoto N."/>
            <person name="Oshima T."/>
            <person name="Yura K."/>
            <person name="Bessho Y."/>
        </authorList>
    </citation>
    <scope>NUCLEOTIDE SEQUENCE [LARGE SCALE GENOMIC DNA]</scope>
    <source>
        <strain evidence="2">HB5018</strain>
    </source>
</reference>
<protein>
    <submittedName>
        <fullName evidence="1">Uncharacterized protein</fullName>
    </submittedName>
</protein>
<organism evidence="1 2">
    <name type="scientific">Thermus thermophilus</name>
    <dbReference type="NCBI Taxonomy" id="274"/>
    <lineage>
        <taxon>Bacteria</taxon>
        <taxon>Thermotogati</taxon>
        <taxon>Deinococcota</taxon>
        <taxon>Deinococci</taxon>
        <taxon>Thermales</taxon>
        <taxon>Thermaceae</taxon>
        <taxon>Thermus</taxon>
    </lineage>
</organism>
<dbReference type="Proteomes" id="UP000596099">
    <property type="component" value="Chromosome"/>
</dbReference>
<dbReference type="EMBL" id="AP024270">
    <property type="protein sequence ID" value="BCP66450.1"/>
    <property type="molecule type" value="Genomic_DNA"/>
</dbReference>
<dbReference type="RefSeq" id="WP_011173354.1">
    <property type="nucleotide sequence ID" value="NZ_AP024270.1"/>
</dbReference>
<name>A0A7R7TEI7_THETH</name>
<sequence>MGETFAEVKRELIALLRPGVRVPNWSKAAEKNPGRLKRREFVVLEVDKAKGLALQSGEKRVEVPWGALENVWRKWRDYRECRLKRKDLAEKNFFTTYCIALLRFLEENLGGPRV</sequence>
<proteinExistence type="predicted"/>
<evidence type="ECO:0000313" key="2">
    <source>
        <dbReference type="Proteomes" id="UP000596099"/>
    </source>
</evidence>
<accession>A0A7R7TEI7</accession>